<accession>A0A9Q0GET1</accession>
<dbReference type="GO" id="GO:0007095">
    <property type="term" value="P:mitotic G2 DNA damage checkpoint signaling"/>
    <property type="evidence" value="ECO:0007669"/>
    <property type="project" value="TreeGrafter"/>
</dbReference>
<evidence type="ECO:0000259" key="2">
    <source>
        <dbReference type="Pfam" id="PF15749"/>
    </source>
</evidence>
<comment type="caution">
    <text evidence="3">The sequence shown here is derived from an EMBL/GenBank/DDBJ whole genome shotgun (WGS) entry which is preliminary data.</text>
</comment>
<dbReference type="AlphaFoldDB" id="A0A9Q0GET1"/>
<dbReference type="Pfam" id="PF15749">
    <property type="entry name" value="MRNIP"/>
    <property type="match status" value="1"/>
</dbReference>
<dbReference type="InterPro" id="IPR032739">
    <property type="entry name" value="MRNIP"/>
</dbReference>
<dbReference type="GO" id="GO:0003682">
    <property type="term" value="F:chromatin binding"/>
    <property type="evidence" value="ECO:0007669"/>
    <property type="project" value="TreeGrafter"/>
</dbReference>
<protein>
    <recommendedName>
        <fullName evidence="2">MRN complex-interacting protein N-terminal domain-containing protein</fullName>
    </recommendedName>
</protein>
<reference evidence="3" key="1">
    <citation type="submission" date="2022-02" db="EMBL/GenBank/DDBJ databases">
        <authorList>
            <person name="Henning P.M."/>
            <person name="McCubbin A.G."/>
            <person name="Shore J.S."/>
        </authorList>
    </citation>
    <scope>NUCLEOTIDE SEQUENCE</scope>
    <source>
        <strain evidence="3">F60SS</strain>
        <tissue evidence="3">Leaves</tissue>
    </source>
</reference>
<dbReference type="OrthoDB" id="5960226at2759"/>
<evidence type="ECO:0000256" key="1">
    <source>
        <dbReference type="SAM" id="MobiDB-lite"/>
    </source>
</evidence>
<keyword evidence="4" id="KW-1185">Reference proteome</keyword>
<dbReference type="PANTHER" id="PTHR15863:SF2">
    <property type="entry name" value="MRN COMPLEX-INTERACTING PROTEIN"/>
    <property type="match status" value="1"/>
</dbReference>
<sequence length="115" mass="13129">MPIVFIAVQCCQCSTMQVKQQKKSGNKWTCVVCNQKQSVRKLYAQGYMAKDLRKFVQSFNMSRSLSSDQHQHSPAPVLDDPGSSSTGFERKRRTDWTEYLDLEEDHLRPLGDGGK</sequence>
<feature type="domain" description="MRN complex-interacting protein N-terminal" evidence="2">
    <location>
        <begin position="8"/>
        <end position="71"/>
    </location>
</feature>
<proteinExistence type="predicted"/>
<name>A0A9Q0GET1_9ROSI</name>
<gene>
    <name evidence="3" type="ORF">Tsubulata_012256</name>
</gene>
<dbReference type="Proteomes" id="UP001141552">
    <property type="component" value="Unassembled WGS sequence"/>
</dbReference>
<dbReference type="GO" id="GO:0005634">
    <property type="term" value="C:nucleus"/>
    <property type="evidence" value="ECO:0007669"/>
    <property type="project" value="TreeGrafter"/>
</dbReference>
<dbReference type="InterPro" id="IPR049472">
    <property type="entry name" value="MRNIP_N"/>
</dbReference>
<feature type="region of interest" description="Disordered" evidence="1">
    <location>
        <begin position="63"/>
        <end position="91"/>
    </location>
</feature>
<dbReference type="EMBL" id="JAKUCV010001138">
    <property type="protein sequence ID" value="KAJ4847507.1"/>
    <property type="molecule type" value="Genomic_DNA"/>
</dbReference>
<reference evidence="3" key="2">
    <citation type="journal article" date="2023" name="Plants (Basel)">
        <title>Annotation of the Turnera subulata (Passifloraceae) Draft Genome Reveals the S-Locus Evolved after the Divergence of Turneroideae from Passifloroideae in a Stepwise Manner.</title>
        <authorList>
            <person name="Henning P.M."/>
            <person name="Roalson E.H."/>
            <person name="Mir W."/>
            <person name="McCubbin A.G."/>
            <person name="Shore J.S."/>
        </authorList>
    </citation>
    <scope>NUCLEOTIDE SEQUENCE</scope>
    <source>
        <strain evidence="3">F60SS</strain>
    </source>
</reference>
<evidence type="ECO:0000313" key="4">
    <source>
        <dbReference type="Proteomes" id="UP001141552"/>
    </source>
</evidence>
<organism evidence="3 4">
    <name type="scientific">Turnera subulata</name>
    <dbReference type="NCBI Taxonomy" id="218843"/>
    <lineage>
        <taxon>Eukaryota</taxon>
        <taxon>Viridiplantae</taxon>
        <taxon>Streptophyta</taxon>
        <taxon>Embryophyta</taxon>
        <taxon>Tracheophyta</taxon>
        <taxon>Spermatophyta</taxon>
        <taxon>Magnoliopsida</taxon>
        <taxon>eudicotyledons</taxon>
        <taxon>Gunneridae</taxon>
        <taxon>Pentapetalae</taxon>
        <taxon>rosids</taxon>
        <taxon>fabids</taxon>
        <taxon>Malpighiales</taxon>
        <taxon>Passifloraceae</taxon>
        <taxon>Turnera</taxon>
    </lineage>
</organism>
<dbReference type="PANTHER" id="PTHR15863">
    <property type="entry name" value="MRN COMPLEX-INTERACTING PROTEIN"/>
    <property type="match status" value="1"/>
</dbReference>
<evidence type="ECO:0000313" key="3">
    <source>
        <dbReference type="EMBL" id="KAJ4847507.1"/>
    </source>
</evidence>